<evidence type="ECO:0000313" key="5">
    <source>
        <dbReference type="EMBL" id="DAD91168.1"/>
    </source>
</evidence>
<keyword evidence="1" id="KW-0479">Metal-binding</keyword>
<dbReference type="GO" id="GO:0046872">
    <property type="term" value="F:metal ion binding"/>
    <property type="evidence" value="ECO:0007669"/>
    <property type="project" value="UniProtKB-UniRule"/>
</dbReference>
<dbReference type="GO" id="GO:0019073">
    <property type="term" value="P:viral DNA genome packaging"/>
    <property type="evidence" value="ECO:0007669"/>
    <property type="project" value="UniProtKB-UniRule"/>
</dbReference>
<evidence type="ECO:0000256" key="1">
    <source>
        <dbReference type="HAMAP-Rule" id="MF_04144"/>
    </source>
</evidence>
<proteinExistence type="inferred from homology"/>
<keyword evidence="1" id="KW-0460">Magnesium</keyword>
<comment type="caution">
    <text evidence="1">Lacks conserved residue(s) required for the propagation of feature annotation.</text>
</comment>
<dbReference type="GO" id="GO:0005524">
    <property type="term" value="F:ATP binding"/>
    <property type="evidence" value="ECO:0007669"/>
    <property type="project" value="UniProtKB-UniRule"/>
</dbReference>
<accession>A0A8S5NA81</accession>
<comment type="domain">
    <text evidence="1">The N-terminus is involved in the formation of the heterotrimer with the small subunit. The N-terminus part contains the translocase activity involved in DNA packaging. At the N-terminus, there is a high affinity ATPase center that is probably needed for the packaging activity. The Walker A motif of the ATPase center is responsible for interacting with the ATP phosphate and the Q motif governs force generation and the interaction with DNA. The C-terminus contains the site specific endonuclease (cos-cleavage) and strand separation activities required for genome maturation. A second ATPase catalytic site regulates the genome maturation. The C-terminus very end is involved in binding to the procapsid. Contains a basic leucine zipper (bZIP) that may be involved in the formation of the terminase.</text>
</comment>
<dbReference type="EC" id="3.1.21.4" evidence="1"/>
<dbReference type="Pfam" id="PF05876">
    <property type="entry name" value="GpA_ATPase"/>
    <property type="match status" value="1"/>
</dbReference>
<dbReference type="GO" id="GO:0009036">
    <property type="term" value="F:type II site-specific deoxyribonuclease activity"/>
    <property type="evidence" value="ECO:0007669"/>
    <property type="project" value="UniProtKB-UniRule"/>
</dbReference>
<protein>
    <recommendedName>
        <fullName evidence="1">Terminase, large subunit</fullName>
    </recommendedName>
    <alternativeName>
        <fullName evidence="1">DNA-packaging protein</fullName>
    </alternativeName>
    <alternativeName>
        <fullName evidence="1">Large terminase protein</fullName>
    </alternativeName>
    <domain>
        <recommendedName>
            <fullName evidence="1">Endonuclease</fullName>
            <ecNumber evidence="1">3.1.21.4</ecNumber>
        </recommendedName>
    </domain>
    <domain>
        <recommendedName>
            <fullName evidence="1">ATPase</fullName>
            <ecNumber evidence="1">3.6.4.-</ecNumber>
        </recommendedName>
    </domain>
</protein>
<dbReference type="Pfam" id="PF20454">
    <property type="entry name" value="GpA_nuclease"/>
    <property type="match status" value="1"/>
</dbReference>
<evidence type="ECO:0000259" key="4">
    <source>
        <dbReference type="Pfam" id="PF20454"/>
    </source>
</evidence>
<dbReference type="InterPro" id="IPR046454">
    <property type="entry name" value="GpA_endonuclease"/>
</dbReference>
<dbReference type="EC" id="3.6.4.-" evidence="1"/>
<dbReference type="GO" id="GO:0016887">
    <property type="term" value="F:ATP hydrolysis activity"/>
    <property type="evidence" value="ECO:0007669"/>
    <property type="project" value="UniProtKB-UniRule"/>
</dbReference>
<comment type="subcellular location">
    <subcellularLocation>
        <location evidence="1">Host cytoplasm</location>
    </subcellularLocation>
    <text evidence="1">The terminase lies at a unique vertex of the procapsid during viral DNA packaging.</text>
</comment>
<keyword evidence="1" id="KW-0547">Nucleotide-binding</keyword>
<reference evidence="5" key="1">
    <citation type="journal article" date="2021" name="Proc. Natl. Acad. Sci. U.S.A.">
        <title>A Catalog of Tens of Thousands of Viruses from Human Metagenomes Reveals Hidden Associations with Chronic Diseases.</title>
        <authorList>
            <person name="Tisza M.J."/>
            <person name="Buck C.B."/>
        </authorList>
    </citation>
    <scope>NUCLEOTIDE SEQUENCE</scope>
    <source>
        <strain evidence="5">CtHaT25</strain>
    </source>
</reference>
<comment type="function">
    <text evidence="1">The terminase large subunit acts as an ATP driven molecular motor necessary for viral DNA translocation into empty capsids and as an endonuclease that cuts the viral genome from the concetamer to initiate and to end the packaging reaction. The terminase lies at a unique vertex of the procapsid and is composed of two subunits, a small terminase subunit involved in viral DNA recognition, and a large terminase subunit possessing endonucleolytic and ATPase activities (DNA maturation and packaging). The endonuclease activity cleaves the viral DNA generating 5'overhangs. The strand separation activity separates the cohesive ends generating the single-stranded 'sticky' ends of the mature genome. The DNA-terminase complex binds to the portal of the procapsid thereby activating the translocase activity of the terminase. The terminase packages the viral DNA into the procapsid until the next concatemer reaches the complex. The downstream site is then cut generating the mature right end of the genome, the heterotrimer undocks from the DNA-filled head and remains bound to the left end of concatemer's next genome.</text>
</comment>
<name>A0A8S5NA81_9CAUD</name>
<dbReference type="InterPro" id="IPR046453">
    <property type="entry name" value="GpA_ATPase"/>
</dbReference>
<dbReference type="InterPro" id="IPR008866">
    <property type="entry name" value="Phage_lambda_GpA-like"/>
</dbReference>
<keyword evidence="1" id="KW-1035">Host cytoplasm</keyword>
<feature type="active site" description="For ATPase activity" evidence="1">
    <location>
        <position position="177"/>
    </location>
</feature>
<feature type="domain" description="Phage terminase large subunit GpA ATPase" evidence="3">
    <location>
        <begin position="42"/>
        <end position="297"/>
    </location>
</feature>
<feature type="compositionally biased region" description="Low complexity" evidence="2">
    <location>
        <begin position="650"/>
        <end position="663"/>
    </location>
</feature>
<dbReference type="EMBL" id="BK015105">
    <property type="protein sequence ID" value="DAD91168.1"/>
    <property type="molecule type" value="Genomic_DNA"/>
</dbReference>
<keyword evidence="1" id="KW-0540">Nuclease</keyword>
<dbReference type="GO" id="GO:0098009">
    <property type="term" value="C:viral terminase, large subunit"/>
    <property type="evidence" value="ECO:0007669"/>
    <property type="project" value="UniProtKB-UniRule"/>
</dbReference>
<keyword evidence="1" id="KW-0067">ATP-binding</keyword>
<keyword evidence="1" id="KW-0378">Hydrolase</keyword>
<dbReference type="HAMAP" id="MF_04144">
    <property type="entry name" value="TERL_LAMBDA"/>
    <property type="match status" value="1"/>
</dbReference>
<dbReference type="GO" id="GO:0030430">
    <property type="term" value="C:host cell cytoplasm"/>
    <property type="evidence" value="ECO:0007669"/>
    <property type="project" value="UniProtKB-SubCell"/>
</dbReference>
<feature type="region of interest" description="Disordered" evidence="2">
    <location>
        <begin position="626"/>
        <end position="672"/>
    </location>
</feature>
<keyword evidence="1" id="KW-0255">Endonuclease</keyword>
<evidence type="ECO:0000259" key="3">
    <source>
        <dbReference type="Pfam" id="PF05876"/>
    </source>
</evidence>
<keyword evidence="1" id="KW-0231">Viral genome packaging</keyword>
<sequence>MNTSTAIAKLLKVLAAEVAPPVRMTTTEWAEKYRFMSPKSTALPGRYVASATPWVAGIHEALDDPKVFKVVAQKSAQVAWTDGVLLNYIGHRIHLAPCPIIVMFDKEGSAKKFNEEKFVPMVEVTPSLSALIPVGSKRDRDNKWGFKGFPGGFLKFVSSNSPSEVKSTPAPVVCVEEPDDCNSDVKQQGDTIKLLEERTKSFPRRKIIFGGTPTVAGLSKVEAAYRESDKRNFFVRCSHCGEWQTLSWENVSWQHEEGRRHEIFGDALPETARYVCPFCGSQWSNEEKNRAVKHGEWRPTADFTGVAGFYINELYSPFPGSSLEEIVKKFLSAKTKLDQGDDSFMKSFVNNQLGLPYEFSNGLPDINDLAERCEDYEEMTVPVMGVVLTAGVDVQHDRLAVIIRAWGAGEESWLVYWGEIHGTTMIPEKGAWEDLDKLLDQDFLCQGEYKAKIRAVSIDSSDGQTNDAVYSYVRARRQKGYMAVKGSSVNDDSKEIFTTPKVSVDLNGRYKATRFGVKPFIVGTSRAKDLILGVDANGGRVKLTGDGPGRLHWYKNVRPDYFEQLTSEVKAPKGRGLKRVWQKKSGVRNEALDCEVYALHAARSLRLHLWKKERWETELAEQKQLRLFSDEDSAPAPQKNIEKQTAPQTEVENVAPPAEVASEPPKEVPRDDFFRAFENQGDYGW</sequence>
<feature type="binding site" evidence="1">
    <location>
        <position position="393"/>
    </location>
    <ligand>
        <name>Mg(2+)</name>
        <dbReference type="ChEBI" id="CHEBI:18420"/>
        <note>catalytic; for nuclease activity</note>
    </ligand>
</feature>
<keyword evidence="1" id="KW-1188">Viral release from host cell</keyword>
<comment type="similarity">
    <text evidence="1">Belongs to the lambdavirus large terminase family.</text>
</comment>
<evidence type="ECO:0000256" key="2">
    <source>
        <dbReference type="SAM" id="MobiDB-lite"/>
    </source>
</evidence>
<comment type="catalytic activity">
    <reaction evidence="1">
        <text>Endonucleolytic cleavage of DNA to give specific double-stranded fragments with terminal 5'-phosphates.</text>
        <dbReference type="EC" id="3.1.21.4"/>
    </reaction>
</comment>
<organism evidence="5">
    <name type="scientific">Myoviridae sp. ctHaT25</name>
    <dbReference type="NCBI Taxonomy" id="2826635"/>
    <lineage>
        <taxon>Viruses</taxon>
        <taxon>Duplodnaviria</taxon>
        <taxon>Heunggongvirae</taxon>
        <taxon>Uroviricota</taxon>
        <taxon>Caudoviricetes</taxon>
    </lineage>
</organism>
<feature type="domain" description="Terminase large subunit GpA endonuclease" evidence="4">
    <location>
        <begin position="307"/>
        <end position="615"/>
    </location>
</feature>
<comment type="subunit">
    <text evidence="1">Interacts (via N-terminus) with the terminase small subunit (via C-terminus); the active complex is probably heterooligomeric. Interacts (via C-terminus) with the portal protein; this interaction allows the packaging of viral DNA.</text>
</comment>
<comment type="cofactor">
    <cofactor evidence="1">
        <name>Mg(2+)</name>
        <dbReference type="ChEBI" id="CHEBI:18420"/>
    </cofactor>
</comment>